<dbReference type="STRING" id="93625.A0A409XLS8"/>
<dbReference type="GO" id="GO:0016282">
    <property type="term" value="C:eukaryotic 43S preinitiation complex"/>
    <property type="evidence" value="ECO:0007669"/>
    <property type="project" value="UniProtKB-UniRule"/>
</dbReference>
<feature type="compositionally biased region" description="Low complexity" evidence="5">
    <location>
        <begin position="12"/>
        <end position="36"/>
    </location>
</feature>
<accession>A0A409XLS8</accession>
<dbReference type="InterPro" id="IPR013906">
    <property type="entry name" value="eIF3j"/>
</dbReference>
<sequence>MSDWEESDSEPSVKGKSSAPAPAKSAPPAKKPPVVAAKKKWEGEDEEDSDPVSDWEESSEEESEEEVKPVVAPPKKKGTLKAKLAEKEAAKATKEDSDDSDDYDSDAVLDPREKARLDKERELKADLNNAADLLGAAALGGTSSSELNSLISFQPRTKEDFVTLSDRIIEFIVKRHVNKPLYHTFVEHHARALAAPLKDVEVRKVASGLTTLANEKQKEQREKASGKKKPKSAGKPGLGGSKLSSRQDTDIYDEALDDFGTNGDDFM</sequence>
<keyword evidence="2 4" id="KW-0396">Initiation factor</keyword>
<evidence type="ECO:0000313" key="6">
    <source>
        <dbReference type="EMBL" id="PPQ91722.1"/>
    </source>
</evidence>
<comment type="function">
    <text evidence="4">Component of the eukaryotic translation initiation factor 3 (eIF-3) complex, which is involved in protein synthesis of a specialized repertoire of mRNAs and, together with other initiation factors, stimulates binding of mRNA and methionyl-tRNAi to the 40S ribosome. The eIF-3 complex specifically targets and initiates translation of a subset of mRNAs involved in cell proliferation.</text>
</comment>
<organism evidence="6 7">
    <name type="scientific">Psilocybe cyanescens</name>
    <dbReference type="NCBI Taxonomy" id="93625"/>
    <lineage>
        <taxon>Eukaryota</taxon>
        <taxon>Fungi</taxon>
        <taxon>Dikarya</taxon>
        <taxon>Basidiomycota</taxon>
        <taxon>Agaricomycotina</taxon>
        <taxon>Agaricomycetes</taxon>
        <taxon>Agaricomycetidae</taxon>
        <taxon>Agaricales</taxon>
        <taxon>Agaricineae</taxon>
        <taxon>Strophariaceae</taxon>
        <taxon>Psilocybe</taxon>
    </lineage>
</organism>
<feature type="compositionally biased region" description="Acidic residues" evidence="5">
    <location>
        <begin position="43"/>
        <end position="65"/>
    </location>
</feature>
<feature type="compositionally biased region" description="Basic and acidic residues" evidence="5">
    <location>
        <begin position="83"/>
        <end position="95"/>
    </location>
</feature>
<dbReference type="GO" id="GO:0033290">
    <property type="term" value="C:eukaryotic 48S preinitiation complex"/>
    <property type="evidence" value="ECO:0007669"/>
    <property type="project" value="UniProtKB-UniRule"/>
</dbReference>
<protein>
    <recommendedName>
        <fullName evidence="4">Eukaryotic translation initiation factor 3 subunit J</fullName>
        <shortName evidence="4">eIF3j</shortName>
    </recommendedName>
    <alternativeName>
        <fullName evidence="4">Eukaryotic translation initiation factor 3 30 kDa subunit homolog</fullName>
        <shortName evidence="4">eIF-3 30 kDa subunit homolog</shortName>
    </alternativeName>
</protein>
<proteinExistence type="inferred from homology"/>
<dbReference type="Gene3D" id="1.10.246.60">
    <property type="entry name" value="Eukaryotic translation initiation factor 3 like domains"/>
    <property type="match status" value="1"/>
</dbReference>
<keyword evidence="7" id="KW-1185">Reference proteome</keyword>
<evidence type="ECO:0000256" key="3">
    <source>
        <dbReference type="ARBA" id="ARBA00022917"/>
    </source>
</evidence>
<evidence type="ECO:0000256" key="1">
    <source>
        <dbReference type="ARBA" id="ARBA00022490"/>
    </source>
</evidence>
<comment type="caution">
    <text evidence="6">The sequence shown here is derived from an EMBL/GenBank/DDBJ whole genome shotgun (WGS) entry which is preliminary data.</text>
</comment>
<keyword evidence="1 4" id="KW-0963">Cytoplasm</keyword>
<feature type="compositionally biased region" description="Basic and acidic residues" evidence="5">
    <location>
        <begin position="215"/>
        <end position="225"/>
    </location>
</feature>
<dbReference type="GO" id="GO:0005852">
    <property type="term" value="C:eukaryotic translation initiation factor 3 complex"/>
    <property type="evidence" value="ECO:0007669"/>
    <property type="project" value="UniProtKB-UniRule"/>
</dbReference>
<name>A0A409XLS8_PSICY</name>
<evidence type="ECO:0000256" key="5">
    <source>
        <dbReference type="SAM" id="MobiDB-lite"/>
    </source>
</evidence>
<dbReference type="Pfam" id="PF08597">
    <property type="entry name" value="eIF3_subunit"/>
    <property type="match status" value="1"/>
</dbReference>
<dbReference type="InterPro" id="IPR023194">
    <property type="entry name" value="eIF3-like_dom_sf"/>
</dbReference>
<keyword evidence="3 4" id="KW-0648">Protein biosynthesis</keyword>
<feature type="compositionally biased region" description="Acidic residues" evidence="5">
    <location>
        <begin position="96"/>
        <end position="107"/>
    </location>
</feature>
<dbReference type="Proteomes" id="UP000283269">
    <property type="component" value="Unassembled WGS sequence"/>
</dbReference>
<reference evidence="6 7" key="1">
    <citation type="journal article" date="2018" name="Evol. Lett.">
        <title>Horizontal gene cluster transfer increased hallucinogenic mushroom diversity.</title>
        <authorList>
            <person name="Reynolds H.T."/>
            <person name="Vijayakumar V."/>
            <person name="Gluck-Thaler E."/>
            <person name="Korotkin H.B."/>
            <person name="Matheny P.B."/>
            <person name="Slot J.C."/>
        </authorList>
    </citation>
    <scope>NUCLEOTIDE SEQUENCE [LARGE SCALE GENOMIC DNA]</scope>
    <source>
        <strain evidence="6 7">2631</strain>
    </source>
</reference>
<comment type="similarity">
    <text evidence="4">Belongs to the eIF-3 subunit J family.</text>
</comment>
<feature type="region of interest" description="Disordered" evidence="5">
    <location>
        <begin position="1"/>
        <end position="115"/>
    </location>
</feature>
<dbReference type="GO" id="GO:0003743">
    <property type="term" value="F:translation initiation factor activity"/>
    <property type="evidence" value="ECO:0007669"/>
    <property type="project" value="UniProtKB-UniRule"/>
</dbReference>
<dbReference type="GO" id="GO:0001732">
    <property type="term" value="P:formation of cytoplasmic translation initiation complex"/>
    <property type="evidence" value="ECO:0007669"/>
    <property type="project" value="UniProtKB-UniRule"/>
</dbReference>
<dbReference type="AlphaFoldDB" id="A0A409XLS8"/>
<dbReference type="PANTHER" id="PTHR21681:SF0">
    <property type="entry name" value="EUKARYOTIC TRANSLATION INITIATION FACTOR 3 SUBUNIT J"/>
    <property type="match status" value="1"/>
</dbReference>
<dbReference type="PANTHER" id="PTHR21681">
    <property type="entry name" value="EUKARYOTIC TRANSLATION INITIATION FACTOR 3 SUBUNIT J"/>
    <property type="match status" value="1"/>
</dbReference>
<evidence type="ECO:0000313" key="7">
    <source>
        <dbReference type="Proteomes" id="UP000283269"/>
    </source>
</evidence>
<feature type="region of interest" description="Disordered" evidence="5">
    <location>
        <begin position="211"/>
        <end position="249"/>
    </location>
</feature>
<comment type="subcellular location">
    <subcellularLocation>
        <location evidence="4">Cytoplasm</location>
    </subcellularLocation>
</comment>
<dbReference type="InParanoid" id="A0A409XLS8"/>
<gene>
    <name evidence="4" type="primary">HCR1</name>
    <name evidence="6" type="ORF">CVT25_012863</name>
</gene>
<comment type="subunit">
    <text evidence="4">Component of the eukaryotic translation initiation factor 3 (eIF-3) complex.</text>
</comment>
<evidence type="ECO:0000256" key="4">
    <source>
        <dbReference type="HAMAP-Rule" id="MF_03009"/>
    </source>
</evidence>
<evidence type="ECO:0000256" key="2">
    <source>
        <dbReference type="ARBA" id="ARBA00022540"/>
    </source>
</evidence>
<dbReference type="HAMAP" id="MF_03009">
    <property type="entry name" value="eIF3j"/>
    <property type="match status" value="1"/>
</dbReference>
<dbReference type="OrthoDB" id="20381at2759"/>
<dbReference type="EMBL" id="NHYD01001264">
    <property type="protein sequence ID" value="PPQ91722.1"/>
    <property type="molecule type" value="Genomic_DNA"/>
</dbReference>